<evidence type="ECO:0000313" key="1">
    <source>
        <dbReference type="EMBL" id="EYC05200.1"/>
    </source>
</evidence>
<organism evidence="1 2">
    <name type="scientific">Ancylostoma ceylanicum</name>
    <dbReference type="NCBI Taxonomy" id="53326"/>
    <lineage>
        <taxon>Eukaryota</taxon>
        <taxon>Metazoa</taxon>
        <taxon>Ecdysozoa</taxon>
        <taxon>Nematoda</taxon>
        <taxon>Chromadorea</taxon>
        <taxon>Rhabditida</taxon>
        <taxon>Rhabditina</taxon>
        <taxon>Rhabditomorpha</taxon>
        <taxon>Strongyloidea</taxon>
        <taxon>Ancylostomatidae</taxon>
        <taxon>Ancylostomatinae</taxon>
        <taxon>Ancylostoma</taxon>
    </lineage>
</organism>
<dbReference type="EMBL" id="JARK01001419">
    <property type="protein sequence ID" value="EYC05200.1"/>
    <property type="molecule type" value="Genomic_DNA"/>
</dbReference>
<name>A0A016TR04_9BILA</name>
<reference evidence="2" key="1">
    <citation type="journal article" date="2015" name="Nat. Genet.">
        <title>The genome and transcriptome of the zoonotic hookworm Ancylostoma ceylanicum identify infection-specific gene families.</title>
        <authorList>
            <person name="Schwarz E.M."/>
            <person name="Hu Y."/>
            <person name="Antoshechkin I."/>
            <person name="Miller M.M."/>
            <person name="Sternberg P.W."/>
            <person name="Aroian R.V."/>
        </authorList>
    </citation>
    <scope>NUCLEOTIDE SEQUENCE</scope>
    <source>
        <strain evidence="2">HY135</strain>
    </source>
</reference>
<dbReference type="AlphaFoldDB" id="A0A016TR04"/>
<proteinExistence type="predicted"/>
<comment type="caution">
    <text evidence="1">The sequence shown here is derived from an EMBL/GenBank/DDBJ whole genome shotgun (WGS) entry which is preliminary data.</text>
</comment>
<evidence type="ECO:0000313" key="2">
    <source>
        <dbReference type="Proteomes" id="UP000024635"/>
    </source>
</evidence>
<sequence>MILLTYQIIRSDNRVHFFQRDTIVRALFFPCASHSCDLTLIFYGIKYDYSSWKATTWLTLNLKKRVYDVWYDCLVIAFWNAIQQSLLRTSGGNTCNCI</sequence>
<accession>A0A016TR04</accession>
<protein>
    <submittedName>
        <fullName evidence="1">Uncharacterized protein</fullName>
    </submittedName>
</protein>
<gene>
    <name evidence="1" type="primary">Acey_s0083.g1644</name>
    <name evidence="1" type="ORF">Y032_0083g1644</name>
</gene>
<keyword evidence="2" id="KW-1185">Reference proteome</keyword>
<dbReference type="Proteomes" id="UP000024635">
    <property type="component" value="Unassembled WGS sequence"/>
</dbReference>